<dbReference type="PANTHER" id="PTHR43677">
    <property type="entry name" value="SHORT-CHAIN DEHYDROGENASE/REDUCTASE"/>
    <property type="match status" value="1"/>
</dbReference>
<dbReference type="Pfam" id="PF08240">
    <property type="entry name" value="ADH_N"/>
    <property type="match status" value="1"/>
</dbReference>
<evidence type="ECO:0000259" key="1">
    <source>
        <dbReference type="Pfam" id="PF00107"/>
    </source>
</evidence>
<dbReference type="GO" id="GO:0016491">
    <property type="term" value="F:oxidoreductase activity"/>
    <property type="evidence" value="ECO:0007669"/>
    <property type="project" value="TreeGrafter"/>
</dbReference>
<dbReference type="Gene3D" id="3.90.180.10">
    <property type="entry name" value="Medium-chain alcohol dehydrogenases, catalytic domain"/>
    <property type="match status" value="1"/>
</dbReference>
<dbReference type="PANTHER" id="PTHR43677:SF4">
    <property type="entry name" value="QUINONE OXIDOREDUCTASE-LIKE PROTEIN 2"/>
    <property type="match status" value="1"/>
</dbReference>
<dbReference type="InterPro" id="IPR051397">
    <property type="entry name" value="Zn-ADH-like_protein"/>
</dbReference>
<feature type="domain" description="Alcohol dehydrogenase-like N-terminal" evidence="2">
    <location>
        <begin position="26"/>
        <end position="139"/>
    </location>
</feature>
<reference evidence="3 4" key="1">
    <citation type="submission" date="2016-10" db="EMBL/GenBank/DDBJ databases">
        <authorList>
            <person name="de Groot N.N."/>
        </authorList>
    </citation>
    <scope>NUCLEOTIDE SEQUENCE [LARGE SCALE GENOMIC DNA]</scope>
    <source>
        <strain evidence="3 4">LMG 27731</strain>
    </source>
</reference>
<dbReference type="SUPFAM" id="SSF51735">
    <property type="entry name" value="NAD(P)-binding Rossmann-fold domains"/>
    <property type="match status" value="1"/>
</dbReference>
<organism evidence="3 4">
    <name type="scientific">Paraburkholderia aspalathi</name>
    <dbReference type="NCBI Taxonomy" id="1324617"/>
    <lineage>
        <taxon>Bacteria</taxon>
        <taxon>Pseudomonadati</taxon>
        <taxon>Pseudomonadota</taxon>
        <taxon>Betaproteobacteria</taxon>
        <taxon>Burkholderiales</taxon>
        <taxon>Burkholderiaceae</taxon>
        <taxon>Paraburkholderia</taxon>
    </lineage>
</organism>
<dbReference type="Pfam" id="PF00107">
    <property type="entry name" value="ADH_zinc_N"/>
    <property type="match status" value="1"/>
</dbReference>
<proteinExistence type="predicted"/>
<dbReference type="RefSeq" id="WP_093632965.1">
    <property type="nucleotide sequence ID" value="NZ_FPBH01000002.1"/>
</dbReference>
<protein>
    <submittedName>
        <fullName evidence="3">Alcohol dehydrogenase</fullName>
    </submittedName>
</protein>
<dbReference type="Gene3D" id="3.40.50.720">
    <property type="entry name" value="NAD(P)-binding Rossmann-like Domain"/>
    <property type="match status" value="1"/>
</dbReference>
<feature type="domain" description="Alcohol dehydrogenase-like C-terminal" evidence="1">
    <location>
        <begin position="184"/>
        <end position="315"/>
    </location>
</feature>
<name>A0A1I6Z8C5_9BURK</name>
<dbReference type="Proteomes" id="UP000198844">
    <property type="component" value="Unassembled WGS sequence"/>
</dbReference>
<dbReference type="SUPFAM" id="SSF50129">
    <property type="entry name" value="GroES-like"/>
    <property type="match status" value="1"/>
</dbReference>
<evidence type="ECO:0000313" key="4">
    <source>
        <dbReference type="Proteomes" id="UP000198844"/>
    </source>
</evidence>
<sequence>MKAWMLDQPGKPLALRDMTQPQPRRNAVLVRMEAVPLLSYTREYVEGKLPYAYPPTPFSPGTNGVGRVVAVGEGVVAFRAGQRVAVNPYWIADETVREPAQALLGLTAISADSAAVLAEFPHGTLREVAEFPASTLIALDGLDGTDATRLAVLAKFAVPFGGLRRGRLSAGETVVVNGASGYFGSAAVLAALSLGASKVVALGRRLEPLQALLEQGRGRVVPVVLSGDAAQDTAAIRAASGGGADLAFDMVGQATDANATLAALRSLRRGGRLVLMGSMQVDLPIPYSEMLLNNWELIGHFMYTRADYLALVSLATSGQIPLDAVELKSYRFAELEAAIDAAGRMSGLQCTVVNGASPQAWG</sequence>
<dbReference type="InterPro" id="IPR013149">
    <property type="entry name" value="ADH-like_C"/>
</dbReference>
<evidence type="ECO:0000259" key="2">
    <source>
        <dbReference type="Pfam" id="PF08240"/>
    </source>
</evidence>
<dbReference type="EMBL" id="FPBH01000002">
    <property type="protein sequence ID" value="SFT58939.1"/>
    <property type="molecule type" value="Genomic_DNA"/>
</dbReference>
<dbReference type="InterPro" id="IPR011032">
    <property type="entry name" value="GroES-like_sf"/>
</dbReference>
<dbReference type="InterPro" id="IPR036291">
    <property type="entry name" value="NAD(P)-bd_dom_sf"/>
</dbReference>
<accession>A0A1I6Z8C5</accession>
<dbReference type="AlphaFoldDB" id="A0A1I6Z8C5"/>
<dbReference type="InterPro" id="IPR013154">
    <property type="entry name" value="ADH-like_N"/>
</dbReference>
<evidence type="ECO:0000313" key="3">
    <source>
        <dbReference type="EMBL" id="SFT58939.1"/>
    </source>
</evidence>
<dbReference type="OrthoDB" id="9787435at2"/>
<gene>
    <name evidence="3" type="ORF">SAMN05192563_1002210</name>
</gene>